<feature type="compositionally biased region" description="Polar residues" evidence="1">
    <location>
        <begin position="136"/>
        <end position="149"/>
    </location>
</feature>
<dbReference type="Proteomes" id="UP000278807">
    <property type="component" value="Unassembled WGS sequence"/>
</dbReference>
<accession>A0A0R3U0P1</accession>
<sequence>MFMEALFAFENLRVSKHFDCDSYSRANDSVGNFDEIREKLVQANMLTERANALLNECRSNVRYCVSLQVPIQCLNQAKRATEDAFSIFQKSQRIQCEPVIEVRRGNVRERSISLARMQSTLRELEATRDDPESNPLAVTSTTSVFNELK</sequence>
<name>A0A0R3U0P1_RODNA</name>
<dbReference type="EMBL" id="UZAE01015819">
    <property type="protein sequence ID" value="VDO16650.1"/>
    <property type="molecule type" value="Genomic_DNA"/>
</dbReference>
<reference evidence="4" key="1">
    <citation type="submission" date="2017-02" db="UniProtKB">
        <authorList>
            <consortium name="WormBaseParasite"/>
        </authorList>
    </citation>
    <scope>IDENTIFICATION</scope>
</reference>
<evidence type="ECO:0000256" key="1">
    <source>
        <dbReference type="SAM" id="MobiDB-lite"/>
    </source>
</evidence>
<gene>
    <name evidence="2" type="ORF">HNAJ_LOCUS13664</name>
</gene>
<dbReference type="STRING" id="102285.A0A0R3U0P1"/>
<reference evidence="2 3" key="2">
    <citation type="submission" date="2018-11" db="EMBL/GenBank/DDBJ databases">
        <authorList>
            <consortium name="Pathogen Informatics"/>
        </authorList>
    </citation>
    <scope>NUCLEOTIDE SEQUENCE [LARGE SCALE GENOMIC DNA]</scope>
</reference>
<dbReference type="AlphaFoldDB" id="A0A0R3U0P1"/>
<proteinExistence type="predicted"/>
<evidence type="ECO:0000313" key="3">
    <source>
        <dbReference type="Proteomes" id="UP000278807"/>
    </source>
</evidence>
<keyword evidence="3" id="KW-1185">Reference proteome</keyword>
<dbReference type="WBParaSite" id="HNAJ_0001369001-mRNA-1">
    <property type="protein sequence ID" value="HNAJ_0001369001-mRNA-1"/>
    <property type="gene ID" value="HNAJ_0001369001"/>
</dbReference>
<organism evidence="4">
    <name type="scientific">Rodentolepis nana</name>
    <name type="common">Dwarf tapeworm</name>
    <name type="synonym">Hymenolepis nana</name>
    <dbReference type="NCBI Taxonomy" id="102285"/>
    <lineage>
        <taxon>Eukaryota</taxon>
        <taxon>Metazoa</taxon>
        <taxon>Spiralia</taxon>
        <taxon>Lophotrochozoa</taxon>
        <taxon>Platyhelminthes</taxon>
        <taxon>Cestoda</taxon>
        <taxon>Eucestoda</taxon>
        <taxon>Cyclophyllidea</taxon>
        <taxon>Hymenolepididae</taxon>
        <taxon>Rodentolepis</taxon>
    </lineage>
</organism>
<protein>
    <submittedName>
        <fullName evidence="2 4">Uncharacterized protein</fullName>
    </submittedName>
</protein>
<feature type="region of interest" description="Disordered" evidence="1">
    <location>
        <begin position="125"/>
        <end position="149"/>
    </location>
</feature>
<evidence type="ECO:0000313" key="4">
    <source>
        <dbReference type="WBParaSite" id="HNAJ_0001369001-mRNA-1"/>
    </source>
</evidence>
<evidence type="ECO:0000313" key="2">
    <source>
        <dbReference type="EMBL" id="VDO16650.1"/>
    </source>
</evidence>